<dbReference type="CDD" id="cd07762">
    <property type="entry name" value="CYTH-like_Pase_1"/>
    <property type="match status" value="1"/>
</dbReference>
<dbReference type="PROSITE" id="PS51707">
    <property type="entry name" value="CYTH"/>
    <property type="match status" value="1"/>
</dbReference>
<dbReference type="EMBL" id="JBHUMO010000058">
    <property type="protein sequence ID" value="MFD2729748.1"/>
    <property type="molecule type" value="Genomic_DNA"/>
</dbReference>
<dbReference type="SMART" id="SM01118">
    <property type="entry name" value="CYTH"/>
    <property type="match status" value="1"/>
</dbReference>
<sequence>MSEQLEIEWKTALTEAEYHQLLAQFAVSPTQFFTQTNTYFDTPDFLLQQQNCGLRIRVFDTSAELTLKSPESLGKLETTDQLTKEIAASCIEAGHIIQEGAVAKKLLALGIDPTLVTVFAELTTKRVEIPIQEGLLAIDESWANHLHDYELELEVDAVHSDQGSFLQLLRQWNIAYKPSKNKIQRAKEATDLTR</sequence>
<feature type="domain" description="CYTH" evidence="1">
    <location>
        <begin position="4"/>
        <end position="194"/>
    </location>
</feature>
<comment type="caution">
    <text evidence="2">The sequence shown here is derived from an EMBL/GenBank/DDBJ whole genome shotgun (WGS) entry which is preliminary data.</text>
</comment>
<proteinExistence type="predicted"/>
<gene>
    <name evidence="2" type="ORF">ACFSR0_10005</name>
</gene>
<keyword evidence="3" id="KW-1185">Reference proteome</keyword>
<dbReference type="PIRSF" id="PIRSF012526">
    <property type="entry name" value="CYTH_UCP012526"/>
    <property type="match status" value="1"/>
</dbReference>
<dbReference type="InterPro" id="IPR033469">
    <property type="entry name" value="CYTH-like_dom_sf"/>
</dbReference>
<reference evidence="3" key="1">
    <citation type="journal article" date="2019" name="Int. J. Syst. Evol. Microbiol.">
        <title>The Global Catalogue of Microorganisms (GCM) 10K type strain sequencing project: providing services to taxonomists for standard genome sequencing and annotation.</title>
        <authorList>
            <consortium name="The Broad Institute Genomics Platform"/>
            <consortium name="The Broad Institute Genome Sequencing Center for Infectious Disease"/>
            <person name="Wu L."/>
            <person name="Ma J."/>
        </authorList>
    </citation>
    <scope>NUCLEOTIDE SEQUENCE [LARGE SCALE GENOMIC DNA]</scope>
    <source>
        <strain evidence="3">TISTR 932</strain>
    </source>
</reference>
<evidence type="ECO:0000313" key="2">
    <source>
        <dbReference type="EMBL" id="MFD2729748.1"/>
    </source>
</evidence>
<dbReference type="InterPro" id="IPR009195">
    <property type="entry name" value="Uncharacterised_YjbK"/>
</dbReference>
<dbReference type="SUPFAM" id="SSF55154">
    <property type="entry name" value="CYTH-like phosphatases"/>
    <property type="match status" value="1"/>
</dbReference>
<name>A0ABW5TKR8_9ENTE</name>
<dbReference type="RefSeq" id="WP_379982385.1">
    <property type="nucleotide sequence ID" value="NZ_JBHUMO010000058.1"/>
</dbReference>
<protein>
    <submittedName>
        <fullName evidence="2">CYTH domain-containing protein</fullName>
    </submittedName>
</protein>
<evidence type="ECO:0000259" key="1">
    <source>
        <dbReference type="PROSITE" id="PS51707"/>
    </source>
</evidence>
<organism evidence="2 3">
    <name type="scientific">Enterococcus camelliae</name>
    <dbReference type="NCBI Taxonomy" id="453959"/>
    <lineage>
        <taxon>Bacteria</taxon>
        <taxon>Bacillati</taxon>
        <taxon>Bacillota</taxon>
        <taxon>Bacilli</taxon>
        <taxon>Lactobacillales</taxon>
        <taxon>Enterococcaceae</taxon>
        <taxon>Enterococcus</taxon>
    </lineage>
</organism>
<dbReference type="Proteomes" id="UP001597427">
    <property type="component" value="Unassembled WGS sequence"/>
</dbReference>
<dbReference type="Gene3D" id="2.40.320.10">
    <property type="entry name" value="Hypothetical Protein Pfu-838710-001"/>
    <property type="match status" value="1"/>
</dbReference>
<dbReference type="Pfam" id="PF01928">
    <property type="entry name" value="CYTH"/>
    <property type="match status" value="1"/>
</dbReference>
<accession>A0ABW5TKR8</accession>
<dbReference type="InterPro" id="IPR023577">
    <property type="entry name" value="CYTH_domain"/>
</dbReference>
<evidence type="ECO:0000313" key="3">
    <source>
        <dbReference type="Proteomes" id="UP001597427"/>
    </source>
</evidence>